<dbReference type="Proteomes" id="UP000030140">
    <property type="component" value="Unassembled WGS sequence"/>
</dbReference>
<gene>
    <name evidence="2" type="ORF">NV36_13425</name>
</gene>
<dbReference type="InterPro" id="IPR001173">
    <property type="entry name" value="Glyco_trans_2-like"/>
</dbReference>
<dbReference type="Pfam" id="PF00535">
    <property type="entry name" value="Glycos_transf_2"/>
    <property type="match status" value="1"/>
</dbReference>
<dbReference type="OrthoDB" id="6307329at2"/>
<accession>A0A0A2GYW3</accession>
<keyword evidence="3" id="KW-1185">Reference proteome</keyword>
<dbReference type="KEGG" id="ddo:I597_1566"/>
<dbReference type="Gene3D" id="3.90.550.10">
    <property type="entry name" value="Spore Coat Polysaccharide Biosynthesis Protein SpsA, Chain A"/>
    <property type="match status" value="1"/>
</dbReference>
<dbReference type="InterPro" id="IPR029044">
    <property type="entry name" value="Nucleotide-diphossugar_trans"/>
</dbReference>
<evidence type="ECO:0000259" key="1">
    <source>
        <dbReference type="Pfam" id="PF00535"/>
    </source>
</evidence>
<evidence type="ECO:0000313" key="2">
    <source>
        <dbReference type="EMBL" id="KGO07738.1"/>
    </source>
</evidence>
<dbReference type="EMBL" id="JSAQ01000001">
    <property type="protein sequence ID" value="KGO07738.1"/>
    <property type="molecule type" value="Genomic_DNA"/>
</dbReference>
<sequence length="310" mass="35300">MPKFSVVITVYNKAPFVKETIESVLQQSIQDFEVIVVNDGSTDASDAVIKSIASEKIMYLPLAENVGAGAARNIGIKSARGLFIALLDGDDLWAPFYLAEITALINVYPEHYVFATAVHKEYKNHTRPNSYSFENPDNSPFLDLDYFTSSYKNTLLTSSSTVLHRSVCEDVGYFNEKIKSGQDTDLWIRIGLQYRIAFSTKACATYRYAPQSLYKGTRSVKDRPDYLAYLEEEKTNEELKKFIDLNRYSLILRARLWGEKSEVNTYLAHLDMNNLNSKQRFLLSLPTYALRFAFKSQSFLERAGIKLSAF</sequence>
<organism evidence="2 3">
    <name type="scientific">Dokdonia donghaensis DSW-1</name>
    <dbReference type="NCBI Taxonomy" id="1300343"/>
    <lineage>
        <taxon>Bacteria</taxon>
        <taxon>Pseudomonadati</taxon>
        <taxon>Bacteroidota</taxon>
        <taxon>Flavobacteriia</taxon>
        <taxon>Flavobacteriales</taxon>
        <taxon>Flavobacteriaceae</taxon>
        <taxon>Dokdonia</taxon>
    </lineage>
</organism>
<name>A0A0A2GYW3_9FLAO</name>
<evidence type="ECO:0000313" key="3">
    <source>
        <dbReference type="Proteomes" id="UP000030140"/>
    </source>
</evidence>
<dbReference type="RefSeq" id="WP_035328119.1">
    <property type="nucleotide sequence ID" value="NZ_CP015125.1"/>
</dbReference>
<dbReference type="SUPFAM" id="SSF53448">
    <property type="entry name" value="Nucleotide-diphospho-sugar transferases"/>
    <property type="match status" value="1"/>
</dbReference>
<feature type="domain" description="Glycosyltransferase 2-like" evidence="1">
    <location>
        <begin position="5"/>
        <end position="171"/>
    </location>
</feature>
<dbReference type="PANTHER" id="PTHR43685">
    <property type="entry name" value="GLYCOSYLTRANSFERASE"/>
    <property type="match status" value="1"/>
</dbReference>
<dbReference type="InterPro" id="IPR050834">
    <property type="entry name" value="Glycosyltransf_2"/>
</dbReference>
<dbReference type="AlphaFoldDB" id="A0A0A2GYW3"/>
<comment type="caution">
    <text evidence="2">The sequence shown here is derived from an EMBL/GenBank/DDBJ whole genome shotgun (WGS) entry which is preliminary data.</text>
</comment>
<protein>
    <recommendedName>
        <fullName evidence="1">Glycosyltransferase 2-like domain-containing protein</fullName>
    </recommendedName>
</protein>
<dbReference type="PANTHER" id="PTHR43685:SF2">
    <property type="entry name" value="GLYCOSYLTRANSFERASE 2-LIKE DOMAIN-CONTAINING PROTEIN"/>
    <property type="match status" value="1"/>
</dbReference>
<reference evidence="2 3" key="1">
    <citation type="submission" date="2014-10" db="EMBL/GenBank/DDBJ databases">
        <title>Draft genome sequence of the proteorhodopsin-containing marine bacterium Dokdonia donghaensis.</title>
        <authorList>
            <person name="Gomez-Consarnau L."/>
            <person name="Gonzalez J.M."/>
            <person name="Riedel T."/>
            <person name="Jaenicke S."/>
            <person name="Wagner-Doebler I."/>
            <person name="Fuhrman J.A."/>
        </authorList>
    </citation>
    <scope>NUCLEOTIDE SEQUENCE [LARGE SCALE GENOMIC DNA]</scope>
    <source>
        <strain evidence="2 3">DSW-1</strain>
    </source>
</reference>
<proteinExistence type="predicted"/>
<dbReference type="CDD" id="cd00761">
    <property type="entry name" value="Glyco_tranf_GTA_type"/>
    <property type="match status" value="1"/>
</dbReference>
<dbReference type="PATRIC" id="fig|1300343.5.peg.1576"/>